<evidence type="ECO:0000259" key="3">
    <source>
        <dbReference type="PROSITE" id="PS50937"/>
    </source>
</evidence>
<keyword evidence="2" id="KW-0175">Coiled coil</keyword>
<dbReference type="GO" id="GO:0003700">
    <property type="term" value="F:DNA-binding transcription factor activity"/>
    <property type="evidence" value="ECO:0007669"/>
    <property type="project" value="InterPro"/>
</dbReference>
<organism evidence="4 5">
    <name type="scientific">Leptospira barantonii</name>
    <dbReference type="NCBI Taxonomy" id="2023184"/>
    <lineage>
        <taxon>Bacteria</taxon>
        <taxon>Pseudomonadati</taxon>
        <taxon>Spirochaetota</taxon>
        <taxon>Spirochaetia</taxon>
        <taxon>Leptospirales</taxon>
        <taxon>Leptospiraceae</taxon>
        <taxon>Leptospira</taxon>
    </lineage>
</organism>
<protein>
    <submittedName>
        <fullName evidence="4">MerR family transcriptional regulator</fullName>
    </submittedName>
</protein>
<dbReference type="InterPro" id="IPR009061">
    <property type="entry name" value="DNA-bd_dom_put_sf"/>
</dbReference>
<dbReference type="SUPFAM" id="SSF46955">
    <property type="entry name" value="Putative DNA-binding domain"/>
    <property type="match status" value="1"/>
</dbReference>
<name>A0A5F2B2T7_9LEPT</name>
<evidence type="ECO:0000313" key="5">
    <source>
        <dbReference type="Proteomes" id="UP000298429"/>
    </source>
</evidence>
<comment type="caution">
    <text evidence="4">The sequence shown here is derived from an EMBL/GenBank/DDBJ whole genome shotgun (WGS) entry which is preliminary data.</text>
</comment>
<dbReference type="InterPro" id="IPR047057">
    <property type="entry name" value="MerR_fam"/>
</dbReference>
<dbReference type="Gene3D" id="1.10.1660.10">
    <property type="match status" value="1"/>
</dbReference>
<dbReference type="Proteomes" id="UP000298429">
    <property type="component" value="Unassembled WGS sequence"/>
</dbReference>
<dbReference type="PROSITE" id="PS50937">
    <property type="entry name" value="HTH_MERR_2"/>
    <property type="match status" value="1"/>
</dbReference>
<sequence>MKFRRIRMNASFSISTTSEMTHFTPHTLRYYEKVGILPKPERNHGKDRMYSQKDINYLKCIKTLKELNMPLEDIKEFIKEGCLLDKISKGENLKPPLNKRIRILTAHLKTLEQKKKDLEATIKLTKNKIKEYDTLLSKEEHLE</sequence>
<reference evidence="4 5" key="1">
    <citation type="journal article" date="2019" name="PLoS Negl. Trop. Dis.">
        <title>Revisiting the worldwide diversity of Leptospira species in the environment.</title>
        <authorList>
            <person name="Vincent A.T."/>
            <person name="Schiettekatte O."/>
            <person name="Bourhy P."/>
            <person name="Veyrier F.J."/>
            <person name="Picardeau M."/>
        </authorList>
    </citation>
    <scope>NUCLEOTIDE SEQUENCE [LARGE SCALE GENOMIC DNA]</scope>
    <source>
        <strain evidence="4 5">201702444</strain>
    </source>
</reference>
<feature type="domain" description="HTH merR-type" evidence="3">
    <location>
        <begin position="11"/>
        <end position="80"/>
    </location>
</feature>
<dbReference type="InterPro" id="IPR000551">
    <property type="entry name" value="MerR-type_HTH_dom"/>
</dbReference>
<gene>
    <name evidence="4" type="ORF">EHQ76_18170</name>
</gene>
<keyword evidence="1" id="KW-0238">DNA-binding</keyword>
<proteinExistence type="predicted"/>
<evidence type="ECO:0000256" key="2">
    <source>
        <dbReference type="SAM" id="Coils"/>
    </source>
</evidence>
<dbReference type="PANTHER" id="PTHR30204">
    <property type="entry name" value="REDOX-CYCLING DRUG-SENSING TRANSCRIPTIONAL ACTIVATOR SOXR"/>
    <property type="match status" value="1"/>
</dbReference>
<evidence type="ECO:0000313" key="4">
    <source>
        <dbReference type="EMBL" id="TGL93312.1"/>
    </source>
</evidence>
<feature type="coiled-coil region" evidence="2">
    <location>
        <begin position="101"/>
        <end position="135"/>
    </location>
</feature>
<dbReference type="PANTHER" id="PTHR30204:SF83">
    <property type="entry name" value="TRANSCRIPTIONAL REGULATOR, MERR FAMILY"/>
    <property type="match status" value="1"/>
</dbReference>
<dbReference type="SMART" id="SM00422">
    <property type="entry name" value="HTH_MERR"/>
    <property type="match status" value="1"/>
</dbReference>
<dbReference type="AlphaFoldDB" id="A0A5F2B2T7"/>
<dbReference type="EMBL" id="RQGN01000099">
    <property type="protein sequence ID" value="TGL93312.1"/>
    <property type="molecule type" value="Genomic_DNA"/>
</dbReference>
<evidence type="ECO:0000256" key="1">
    <source>
        <dbReference type="ARBA" id="ARBA00023125"/>
    </source>
</evidence>
<dbReference type="Pfam" id="PF13411">
    <property type="entry name" value="MerR_1"/>
    <property type="match status" value="1"/>
</dbReference>
<accession>A0A5F2B2T7</accession>
<dbReference type="GO" id="GO:0003677">
    <property type="term" value="F:DNA binding"/>
    <property type="evidence" value="ECO:0007669"/>
    <property type="project" value="UniProtKB-KW"/>
</dbReference>
<dbReference type="OrthoDB" id="9814833at2"/>